<proteinExistence type="predicted"/>
<dbReference type="Proteomes" id="UP000029736">
    <property type="component" value="Unassembled WGS sequence"/>
</dbReference>
<dbReference type="EMBL" id="JPOS01000039">
    <property type="protein sequence ID" value="KGE87036.1"/>
    <property type="molecule type" value="Genomic_DNA"/>
</dbReference>
<reference evidence="3 4" key="1">
    <citation type="journal article" date="2014" name="Int. J. Syst. Evol. Microbiol.">
        <title>Phaeodactylibacter xiamenensis gen. nov., sp. nov., a member of the family Saprospiraceae isolated from the marine alga Phaeodactylum tricornutum.</title>
        <authorList>
            <person name="Chen Z.Jr."/>
            <person name="Lei X."/>
            <person name="Lai Q."/>
            <person name="Li Y."/>
            <person name="Zhang B."/>
            <person name="Zhang J."/>
            <person name="Zhang H."/>
            <person name="Yang L."/>
            <person name="Zheng W."/>
            <person name="Tian Y."/>
            <person name="Yu Z."/>
            <person name="Xu H.Jr."/>
            <person name="Zheng T."/>
        </authorList>
    </citation>
    <scope>NUCLEOTIDE SEQUENCE [LARGE SCALE GENOMIC DNA]</scope>
    <source>
        <strain evidence="3 4">KD52</strain>
    </source>
</reference>
<comment type="caution">
    <text evidence="3">The sequence shown here is derived from an EMBL/GenBank/DDBJ whole genome shotgun (WGS) entry which is preliminary data.</text>
</comment>
<keyword evidence="2" id="KW-0732">Signal</keyword>
<sequence>MRIIHSVFALFALLMIVSCTPSIDGSSEENFQASVKKMKEGLSDEDKAAFEEALQLMAMDGFSFADLLQGEKGAEKILEDYTEALDGLTASEVIAKGEAIKAEQERKKKEQARLEIEELYQKKQDAETQKEQLQGFEVTQSKFYKRKDYFGSPEPIIELTVKNGTSSAISRAYFKGTLASPNRSVPWLTDDFNYQIAGGLEPGESTTWNLAPNQFSDWGTVNAPKDAILTVEVLQIDGPDGEALYSTLEFGAEEAERLHTLLENYPEFQQ</sequence>
<protein>
    <recommendedName>
        <fullName evidence="5">Lipoprotein</fullName>
    </recommendedName>
</protein>
<name>A0A098S4R2_9BACT</name>
<feature type="signal peptide" evidence="2">
    <location>
        <begin position="1"/>
        <end position="24"/>
    </location>
</feature>
<keyword evidence="4" id="KW-1185">Reference proteome</keyword>
<dbReference type="Pfam" id="PF20404">
    <property type="entry name" value="DUF6694"/>
    <property type="match status" value="1"/>
</dbReference>
<dbReference type="PROSITE" id="PS51257">
    <property type="entry name" value="PROKAR_LIPOPROTEIN"/>
    <property type="match status" value="1"/>
</dbReference>
<gene>
    <name evidence="3" type="ORF">IX84_18645</name>
</gene>
<dbReference type="RefSeq" id="WP_044223696.1">
    <property type="nucleotide sequence ID" value="NZ_CAKZLC010000007.1"/>
</dbReference>
<evidence type="ECO:0000256" key="2">
    <source>
        <dbReference type="SAM" id="SignalP"/>
    </source>
</evidence>
<dbReference type="InterPro" id="IPR046516">
    <property type="entry name" value="DUF6694"/>
</dbReference>
<dbReference type="AlphaFoldDB" id="A0A098S4R2"/>
<evidence type="ECO:0000313" key="3">
    <source>
        <dbReference type="EMBL" id="KGE87036.1"/>
    </source>
</evidence>
<evidence type="ECO:0000256" key="1">
    <source>
        <dbReference type="SAM" id="Coils"/>
    </source>
</evidence>
<keyword evidence="1" id="KW-0175">Coiled coil</keyword>
<evidence type="ECO:0000313" key="4">
    <source>
        <dbReference type="Proteomes" id="UP000029736"/>
    </source>
</evidence>
<feature type="chain" id="PRO_5001939795" description="Lipoprotein" evidence="2">
    <location>
        <begin position="25"/>
        <end position="270"/>
    </location>
</feature>
<evidence type="ECO:0008006" key="5">
    <source>
        <dbReference type="Google" id="ProtNLM"/>
    </source>
</evidence>
<organism evidence="3 4">
    <name type="scientific">Phaeodactylibacter xiamenensis</name>
    <dbReference type="NCBI Taxonomy" id="1524460"/>
    <lineage>
        <taxon>Bacteria</taxon>
        <taxon>Pseudomonadati</taxon>
        <taxon>Bacteroidota</taxon>
        <taxon>Saprospiria</taxon>
        <taxon>Saprospirales</taxon>
        <taxon>Haliscomenobacteraceae</taxon>
        <taxon>Phaeodactylibacter</taxon>
    </lineage>
</organism>
<feature type="coiled-coil region" evidence="1">
    <location>
        <begin position="99"/>
        <end position="136"/>
    </location>
</feature>
<accession>A0A098S4R2</accession>